<organism evidence="2 3">
    <name type="scientific">Characodon lateralis</name>
    <dbReference type="NCBI Taxonomy" id="208331"/>
    <lineage>
        <taxon>Eukaryota</taxon>
        <taxon>Metazoa</taxon>
        <taxon>Chordata</taxon>
        <taxon>Craniata</taxon>
        <taxon>Vertebrata</taxon>
        <taxon>Euteleostomi</taxon>
        <taxon>Actinopterygii</taxon>
        <taxon>Neopterygii</taxon>
        <taxon>Teleostei</taxon>
        <taxon>Neoteleostei</taxon>
        <taxon>Acanthomorphata</taxon>
        <taxon>Ovalentaria</taxon>
        <taxon>Atherinomorphae</taxon>
        <taxon>Cyprinodontiformes</taxon>
        <taxon>Goodeidae</taxon>
        <taxon>Characodon</taxon>
    </lineage>
</organism>
<name>A0ABU7DQ41_9TELE</name>
<evidence type="ECO:0000256" key="1">
    <source>
        <dbReference type="SAM" id="Phobius"/>
    </source>
</evidence>
<dbReference type="Proteomes" id="UP001352852">
    <property type="component" value="Unassembled WGS sequence"/>
</dbReference>
<feature type="transmembrane region" description="Helical" evidence="1">
    <location>
        <begin position="49"/>
        <end position="70"/>
    </location>
</feature>
<feature type="transmembrane region" description="Helical" evidence="1">
    <location>
        <begin position="20"/>
        <end position="37"/>
    </location>
</feature>
<evidence type="ECO:0000313" key="3">
    <source>
        <dbReference type="Proteomes" id="UP001352852"/>
    </source>
</evidence>
<dbReference type="EMBL" id="JAHUTJ010032959">
    <property type="protein sequence ID" value="MED6276520.1"/>
    <property type="molecule type" value="Genomic_DNA"/>
</dbReference>
<keyword evidence="1" id="KW-0812">Transmembrane</keyword>
<evidence type="ECO:0000313" key="2">
    <source>
        <dbReference type="EMBL" id="MED6276520.1"/>
    </source>
</evidence>
<reference evidence="2 3" key="1">
    <citation type="submission" date="2021-06" db="EMBL/GenBank/DDBJ databases">
        <authorList>
            <person name="Palmer J.M."/>
        </authorList>
    </citation>
    <scope>NUCLEOTIDE SEQUENCE [LARGE SCALE GENOMIC DNA]</scope>
    <source>
        <strain evidence="2 3">CL_MEX2019</strain>
        <tissue evidence="2">Muscle</tissue>
    </source>
</reference>
<accession>A0ABU7DQ41</accession>
<proteinExistence type="predicted"/>
<comment type="caution">
    <text evidence="2">The sequence shown here is derived from an EMBL/GenBank/DDBJ whole genome shotgun (WGS) entry which is preliminary data.</text>
</comment>
<keyword evidence="1" id="KW-1133">Transmembrane helix</keyword>
<gene>
    <name evidence="2" type="ORF">CHARACLAT_003819</name>
</gene>
<keyword evidence="1" id="KW-0472">Membrane</keyword>
<keyword evidence="3" id="KW-1185">Reference proteome</keyword>
<sequence length="173" mass="19650">MDGWMDGWCRIQPMSVCSEFVFLFILPGLVLVSFCLPQPSSKLFIVTPNYLVLFFIGSPCISCLYIYSLVASGPCCVLRRTYLCSWSYLVVHPMSWPGSGFPGWYVSENNKSRTYHFFHLTPGVSFSALWSYPQTAHLTLRHSQQDQAEGGEIICGSAWRAANARLKWRRSSE</sequence>
<protein>
    <submittedName>
        <fullName evidence="2">Uncharacterized protein</fullName>
    </submittedName>
</protein>